<reference evidence="2 3" key="2">
    <citation type="journal article" date="2023" name="Plant Pathol.">
        <title>Dismantling and reorganizing Pseudomonas marginalis sensu#lato.</title>
        <authorList>
            <person name="Sawada H."/>
            <person name="Fujikawa T."/>
            <person name="Satou M."/>
        </authorList>
    </citation>
    <scope>NUCLEOTIDE SEQUENCE [LARGE SCALE GENOMIC DNA]</scope>
    <source>
        <strain evidence="2 3">MAFF 301381</strain>
    </source>
</reference>
<feature type="transmembrane region" description="Helical" evidence="1">
    <location>
        <begin position="44"/>
        <end position="62"/>
    </location>
</feature>
<dbReference type="Proteomes" id="UP001154860">
    <property type="component" value="Unassembled WGS sequence"/>
</dbReference>
<evidence type="ECO:0000256" key="1">
    <source>
        <dbReference type="SAM" id="Phobius"/>
    </source>
</evidence>
<name>A0A9X0YAB7_9PSED</name>
<gene>
    <name evidence="2" type="ORF">JWR99_07735</name>
</gene>
<protein>
    <submittedName>
        <fullName evidence="2">Uncharacterized protein</fullName>
    </submittedName>
</protein>
<feature type="transmembrane region" description="Helical" evidence="1">
    <location>
        <begin position="12"/>
        <end position="32"/>
    </location>
</feature>
<proteinExistence type="predicted"/>
<accession>A0A9X0YAB7</accession>
<organism evidence="2 3">
    <name type="scientific">Pseudomonas lactucae</name>
    <dbReference type="NCBI Taxonomy" id="2813360"/>
    <lineage>
        <taxon>Bacteria</taxon>
        <taxon>Pseudomonadati</taxon>
        <taxon>Pseudomonadota</taxon>
        <taxon>Gammaproteobacteria</taxon>
        <taxon>Pseudomonadales</taxon>
        <taxon>Pseudomonadaceae</taxon>
        <taxon>Pseudomonas</taxon>
    </lineage>
</organism>
<comment type="caution">
    <text evidence="2">The sequence shown here is derived from an EMBL/GenBank/DDBJ whole genome shotgun (WGS) entry which is preliminary data.</text>
</comment>
<sequence>MRPITAQPFFQRSWMITLLIGLAVLSLDYALWHVLKDAGVTRSHAWLDLALLLCGYLFLFCLRPIHKLVHRRLCRSHARQSLRDG</sequence>
<dbReference type="AlphaFoldDB" id="A0A9X0YAB7"/>
<dbReference type="EMBL" id="JAFHKJ010000030">
    <property type="protein sequence ID" value="MBN2975870.1"/>
    <property type="molecule type" value="Genomic_DNA"/>
</dbReference>
<reference evidence="2 3" key="1">
    <citation type="journal article" date="2021" name="Int. J. Syst. Evol. Microbiol.">
        <title>Pseudomonas lactucae sp. nov., a pathogen causing bacterial rot of lettuce in Japan.</title>
        <authorList>
            <person name="Sawada H."/>
            <person name="Fujikawa T."/>
            <person name="Satou M."/>
        </authorList>
    </citation>
    <scope>NUCLEOTIDE SEQUENCE [LARGE SCALE GENOMIC DNA]</scope>
    <source>
        <strain evidence="2 3">MAFF 301381</strain>
    </source>
</reference>
<keyword evidence="1" id="KW-1133">Transmembrane helix</keyword>
<keyword evidence="1" id="KW-0812">Transmembrane</keyword>
<keyword evidence="3" id="KW-1185">Reference proteome</keyword>
<evidence type="ECO:0000313" key="3">
    <source>
        <dbReference type="Proteomes" id="UP001154860"/>
    </source>
</evidence>
<evidence type="ECO:0000313" key="2">
    <source>
        <dbReference type="EMBL" id="MBN2975870.1"/>
    </source>
</evidence>
<keyword evidence="1" id="KW-0472">Membrane</keyword>